<dbReference type="AlphaFoldDB" id="M1UJD5"/>
<dbReference type="InterPro" id="IPR025736">
    <property type="entry name" value="PucR_C-HTH_dom"/>
</dbReference>
<evidence type="ECO:0000313" key="4">
    <source>
        <dbReference type="Proteomes" id="UP000011760"/>
    </source>
</evidence>
<dbReference type="EMBL" id="CP004354">
    <property type="protein sequence ID" value="AGG65919.1"/>
    <property type="molecule type" value="Genomic_DNA"/>
</dbReference>
<protein>
    <recommendedName>
        <fullName evidence="5">PucR family transcriptional regulator</fullName>
    </recommendedName>
</protein>
<dbReference type="KEGG" id="ccn:H924_02325"/>
<reference evidence="3 4" key="1">
    <citation type="submission" date="2013-02" db="EMBL/GenBank/DDBJ databases">
        <title>The complete genome sequence of Corynebacterium callunae DSM 20147.</title>
        <authorList>
            <person name="Ruckert C."/>
            <person name="Albersmeier A."/>
            <person name="Kalinowski J."/>
        </authorList>
    </citation>
    <scope>NUCLEOTIDE SEQUENCE [LARGE SCALE GENOMIC DNA]</scope>
    <source>
        <strain evidence="3 4">DSM 20147</strain>
    </source>
</reference>
<dbReference type="InterPro" id="IPR042070">
    <property type="entry name" value="PucR_C-HTH_sf"/>
</dbReference>
<accession>M1UJD5</accession>
<dbReference type="PANTHER" id="PTHR33744">
    <property type="entry name" value="CARBOHYDRATE DIACID REGULATOR"/>
    <property type="match status" value="1"/>
</dbReference>
<sequence length="502" mass="55542">MNLDLDDLDLGWLYRQKQLKLREIHSSRATFKEIQISELLDPSEFIQPNTVVLSVGIAFANHPQKLKNWAQKLADAGVQAIGFGSGLTFPEVPQELVDATLEHNLGLFEVPREIPFISITSAVQKEQSRRAGRRQQELLIEQEKLNSIAITGGLAALCQYTATTIGAAIAIVDSDGRIACSIPHSGLSAVPQAQAHLDGGSQAINHEGQMGILQRMTRFGDRHHMFSAVMRTRPSDQHRALIRHCAGLSDILLQRPHAMRTRETDLKTLAMSLLLRRTDHAPNVREIFHDVTDALGQVRPVVISGTRAQAVNKTLNHAASQLEDHDRALSHLILHDTPEPAVLVFLRGSRTVKTTMELFGNTISEVRICIGLPTQIEKITPALIQELVSQAVLLKLGTFSEPREASAMWLRNPAIQQALDARAQQTYDRLIDNDDVYGTELAPTLVCFAQSGGHLGETAQKLGIHRHTVRTRMERIAEICELNLSDPLTRAELLLIVATRGH</sequence>
<dbReference type="RefSeq" id="WP_015650368.1">
    <property type="nucleotide sequence ID" value="NC_020506.1"/>
</dbReference>
<dbReference type="STRING" id="1121353.H924_02325"/>
<evidence type="ECO:0000313" key="3">
    <source>
        <dbReference type="EMBL" id="AGG65919.1"/>
    </source>
</evidence>
<feature type="domain" description="PucR C-terminal helix-turn-helix" evidence="2">
    <location>
        <begin position="441"/>
        <end position="495"/>
    </location>
</feature>
<dbReference type="eggNOG" id="COG2508">
    <property type="taxonomic scope" value="Bacteria"/>
</dbReference>
<name>M1UJD5_9CORY</name>
<evidence type="ECO:0000259" key="2">
    <source>
        <dbReference type="Pfam" id="PF13556"/>
    </source>
</evidence>
<dbReference type="InterPro" id="IPR012914">
    <property type="entry name" value="PucR_dom"/>
</dbReference>
<dbReference type="HOGENOM" id="CLU_017436_4_0_11"/>
<proteinExistence type="predicted"/>
<dbReference type="OrthoDB" id="8450798at2"/>
<dbReference type="InterPro" id="IPR051448">
    <property type="entry name" value="CdaR-like_regulators"/>
</dbReference>
<evidence type="ECO:0008006" key="5">
    <source>
        <dbReference type="Google" id="ProtNLM"/>
    </source>
</evidence>
<keyword evidence="4" id="KW-1185">Reference proteome</keyword>
<dbReference type="Pfam" id="PF07905">
    <property type="entry name" value="PucR"/>
    <property type="match status" value="1"/>
</dbReference>
<dbReference type="Gene3D" id="1.10.10.2840">
    <property type="entry name" value="PucR C-terminal helix-turn-helix domain"/>
    <property type="match status" value="1"/>
</dbReference>
<dbReference type="Proteomes" id="UP000011760">
    <property type="component" value="Chromosome"/>
</dbReference>
<dbReference type="PATRIC" id="fig|1121353.3.peg.486"/>
<dbReference type="Pfam" id="PF13556">
    <property type="entry name" value="HTH_30"/>
    <property type="match status" value="1"/>
</dbReference>
<feature type="domain" description="Purine catabolism PurC-like" evidence="1">
    <location>
        <begin position="32"/>
        <end position="125"/>
    </location>
</feature>
<evidence type="ECO:0000259" key="1">
    <source>
        <dbReference type="Pfam" id="PF07905"/>
    </source>
</evidence>
<organism evidence="3 4">
    <name type="scientific">Corynebacterium callunae DSM 20147</name>
    <dbReference type="NCBI Taxonomy" id="1121353"/>
    <lineage>
        <taxon>Bacteria</taxon>
        <taxon>Bacillati</taxon>
        <taxon>Actinomycetota</taxon>
        <taxon>Actinomycetes</taxon>
        <taxon>Mycobacteriales</taxon>
        <taxon>Corynebacteriaceae</taxon>
        <taxon>Corynebacterium</taxon>
    </lineage>
</organism>
<gene>
    <name evidence="3" type="ORF">H924_02325</name>
</gene>